<evidence type="ECO:0000256" key="1">
    <source>
        <dbReference type="SAM" id="SignalP"/>
    </source>
</evidence>
<organism evidence="2 3">
    <name type="scientific">Frateuria aurantia (strain ATCC 33424 / DSM 6220 / KCTC 2777 / LMG 1558 / NBRC 3245 / NCIMB 13370)</name>
    <name type="common">Acetobacter aurantius</name>
    <dbReference type="NCBI Taxonomy" id="767434"/>
    <lineage>
        <taxon>Bacteria</taxon>
        <taxon>Pseudomonadati</taxon>
        <taxon>Pseudomonadota</taxon>
        <taxon>Gammaproteobacteria</taxon>
        <taxon>Lysobacterales</taxon>
        <taxon>Rhodanobacteraceae</taxon>
        <taxon>Frateuria</taxon>
    </lineage>
</organism>
<sequence>MNFRRIGAIALLVAALGGCATGYHAKGFTGGFSDTLLAPDIFRIRFAGNGFTDAERVSDFAMLRAADTSMDLGCGWFGVMNETDGASTSTLTLSSAGWNRHGGWGFSNTVPVVKPNTSLLVKCTRSPPSDVELFDARFVARSIRAKYGLKPRHSPEPAIQPSVAAASPSAQTTVVAPVAGPAPVITPLRHEYPRSPLVADTWPAGAVMAEPAAGSAGMSQESRPAATEGAADLGLQAYVGMVAAAQQVSSQIGCGTVMLSGSSDFTAACESYDVLIHCDGKDCRPMHTLPRP</sequence>
<dbReference type="EMBL" id="CP003350">
    <property type="protein sequence ID" value="AFC86669.1"/>
    <property type="molecule type" value="Genomic_DNA"/>
</dbReference>
<dbReference type="HOGENOM" id="CLU_952325_0_0_6"/>
<feature type="signal peptide" evidence="1">
    <location>
        <begin position="1"/>
        <end position="25"/>
    </location>
</feature>
<name>H8L5L5_FRAAD</name>
<reference evidence="2" key="1">
    <citation type="submission" date="2012-02" db="EMBL/GenBank/DDBJ databases">
        <title>The complete genome of Frateuria aurantia DSM 6220.</title>
        <authorList>
            <consortium name="US DOE Joint Genome Institute (JGI-PGF)"/>
            <person name="Lucas S."/>
            <person name="Copeland A."/>
            <person name="Lapidus A."/>
            <person name="Glavina del Rio T."/>
            <person name="Dalin E."/>
            <person name="Tice H."/>
            <person name="Bruce D."/>
            <person name="Goodwin L."/>
            <person name="Pitluck S."/>
            <person name="Peters L."/>
            <person name="Ovchinnikova G."/>
            <person name="Teshima H."/>
            <person name="Kyrpides N."/>
            <person name="Mavromatis K."/>
            <person name="Ivanova N."/>
            <person name="Brettin T."/>
            <person name="Detter J.C."/>
            <person name="Han C."/>
            <person name="Larimer F."/>
            <person name="Land M."/>
            <person name="Hauser L."/>
            <person name="Markowitz V."/>
            <person name="Cheng J.-F."/>
            <person name="Hugenholtz P."/>
            <person name="Woyke T."/>
            <person name="Wu D."/>
            <person name="Brambilla E."/>
            <person name="Klenk H.-P."/>
            <person name="Eisen J.A."/>
        </authorList>
    </citation>
    <scope>NUCLEOTIDE SEQUENCE</scope>
    <source>
        <strain evidence="2">DSM 6220</strain>
    </source>
</reference>
<accession>H8L5L5</accession>
<feature type="chain" id="PRO_5003614261" evidence="1">
    <location>
        <begin position="26"/>
        <end position="292"/>
    </location>
</feature>
<proteinExistence type="predicted"/>
<dbReference type="AlphaFoldDB" id="H8L5L5"/>
<dbReference type="OrthoDB" id="5951236at2"/>
<dbReference type="KEGG" id="fau:Fraau_2301"/>
<protein>
    <submittedName>
        <fullName evidence="2">Uncharacterized protein</fullName>
    </submittedName>
</protein>
<evidence type="ECO:0000313" key="3">
    <source>
        <dbReference type="Proteomes" id="UP000005234"/>
    </source>
</evidence>
<dbReference type="RefSeq" id="WP_014403672.1">
    <property type="nucleotide sequence ID" value="NC_017033.1"/>
</dbReference>
<dbReference type="eggNOG" id="ENOG5032T1A">
    <property type="taxonomic scope" value="Bacteria"/>
</dbReference>
<keyword evidence="3" id="KW-1185">Reference proteome</keyword>
<dbReference type="NCBIfam" id="NF047637">
    <property type="entry name" value="lipo_CC0125"/>
    <property type="match status" value="1"/>
</dbReference>
<gene>
    <name evidence="2" type="ordered locus">Fraau_2301</name>
</gene>
<keyword evidence="1" id="KW-0732">Signal</keyword>
<evidence type="ECO:0000313" key="2">
    <source>
        <dbReference type="EMBL" id="AFC86669.1"/>
    </source>
</evidence>
<dbReference type="PROSITE" id="PS51257">
    <property type="entry name" value="PROKAR_LIPOPROTEIN"/>
    <property type="match status" value="1"/>
</dbReference>
<dbReference type="Proteomes" id="UP000005234">
    <property type="component" value="Chromosome"/>
</dbReference>